<protein>
    <submittedName>
        <fullName evidence="8">RNA polymerase subunit sigma-70</fullName>
    </submittedName>
</protein>
<evidence type="ECO:0000256" key="4">
    <source>
        <dbReference type="ARBA" id="ARBA00023125"/>
    </source>
</evidence>
<dbReference type="Gene3D" id="1.10.10.10">
    <property type="entry name" value="Winged helix-like DNA-binding domain superfamily/Winged helix DNA-binding domain"/>
    <property type="match status" value="1"/>
</dbReference>
<keyword evidence="2" id="KW-0805">Transcription regulation</keyword>
<reference evidence="8 9" key="1">
    <citation type="submission" date="2017-08" db="EMBL/GenBank/DDBJ databases">
        <title>Infants hospitalized years apart are colonized by the same room-sourced microbial strains.</title>
        <authorList>
            <person name="Brooks B."/>
            <person name="Olm M.R."/>
            <person name="Firek B.A."/>
            <person name="Baker R."/>
            <person name="Thomas B.C."/>
            <person name="Morowitz M.J."/>
            <person name="Banfield J.F."/>
        </authorList>
    </citation>
    <scope>NUCLEOTIDE SEQUENCE [LARGE SCALE GENOMIC DNA]</scope>
    <source>
        <strain evidence="8">S2_018_000_R2_101</strain>
    </source>
</reference>
<dbReference type="EMBL" id="QFNN01000001">
    <property type="protein sequence ID" value="PZO92282.1"/>
    <property type="molecule type" value="Genomic_DNA"/>
</dbReference>
<dbReference type="Proteomes" id="UP000249066">
    <property type="component" value="Unassembled WGS sequence"/>
</dbReference>
<comment type="caution">
    <text evidence="8">The sequence shown here is derived from an EMBL/GenBank/DDBJ whole genome shotgun (WGS) entry which is preliminary data.</text>
</comment>
<evidence type="ECO:0000259" key="7">
    <source>
        <dbReference type="Pfam" id="PF08281"/>
    </source>
</evidence>
<dbReference type="Gene3D" id="1.10.1740.10">
    <property type="match status" value="1"/>
</dbReference>
<evidence type="ECO:0000313" key="8">
    <source>
        <dbReference type="EMBL" id="PZO92282.1"/>
    </source>
</evidence>
<dbReference type="InterPro" id="IPR013325">
    <property type="entry name" value="RNA_pol_sigma_r2"/>
</dbReference>
<evidence type="ECO:0000313" key="9">
    <source>
        <dbReference type="Proteomes" id="UP000249066"/>
    </source>
</evidence>
<sequence length="179" mass="20138">MRAGEEQLRAWMVSGLDGDAAAHAALLRALVPMLRAFYRRRVGSGDHDVEDLVQETLIAVHTRRATYDRDRMFSAWLFAIARYKMIDHFRRMRHMVDVEDVQEMLVAEGFEEASNARMDVDRLLDALPPKQARAIRATRIEGLSVAEAAEGAGIGESDLKVSVHRGLKRLAQRIVGDGR</sequence>
<evidence type="ECO:0000259" key="6">
    <source>
        <dbReference type="Pfam" id="PF04542"/>
    </source>
</evidence>
<dbReference type="InterPro" id="IPR014284">
    <property type="entry name" value="RNA_pol_sigma-70_dom"/>
</dbReference>
<dbReference type="PANTHER" id="PTHR43133:SF58">
    <property type="entry name" value="ECF RNA POLYMERASE SIGMA FACTOR SIGD"/>
    <property type="match status" value="1"/>
</dbReference>
<dbReference type="Pfam" id="PF04542">
    <property type="entry name" value="Sigma70_r2"/>
    <property type="match status" value="1"/>
</dbReference>
<accession>A0A2W5AG68</accession>
<comment type="similarity">
    <text evidence="1">Belongs to the sigma-70 factor family. ECF subfamily.</text>
</comment>
<keyword evidence="4" id="KW-0238">DNA-binding</keyword>
<evidence type="ECO:0000256" key="1">
    <source>
        <dbReference type="ARBA" id="ARBA00010641"/>
    </source>
</evidence>
<keyword evidence="3" id="KW-0731">Sigma factor</keyword>
<dbReference type="GO" id="GO:0003677">
    <property type="term" value="F:DNA binding"/>
    <property type="evidence" value="ECO:0007669"/>
    <property type="project" value="UniProtKB-KW"/>
</dbReference>
<dbReference type="GO" id="GO:0006352">
    <property type="term" value="P:DNA-templated transcription initiation"/>
    <property type="evidence" value="ECO:0007669"/>
    <property type="project" value="InterPro"/>
</dbReference>
<dbReference type="InterPro" id="IPR013249">
    <property type="entry name" value="RNA_pol_sigma70_r4_t2"/>
</dbReference>
<dbReference type="NCBIfam" id="TIGR02937">
    <property type="entry name" value="sigma70-ECF"/>
    <property type="match status" value="1"/>
</dbReference>
<dbReference type="InterPro" id="IPR039425">
    <property type="entry name" value="RNA_pol_sigma-70-like"/>
</dbReference>
<dbReference type="GO" id="GO:0016987">
    <property type="term" value="F:sigma factor activity"/>
    <property type="evidence" value="ECO:0007669"/>
    <property type="project" value="UniProtKB-KW"/>
</dbReference>
<organism evidence="8 9">
    <name type="scientific">Sphingomonas sanxanigenens</name>
    <dbReference type="NCBI Taxonomy" id="397260"/>
    <lineage>
        <taxon>Bacteria</taxon>
        <taxon>Pseudomonadati</taxon>
        <taxon>Pseudomonadota</taxon>
        <taxon>Alphaproteobacteria</taxon>
        <taxon>Sphingomonadales</taxon>
        <taxon>Sphingomonadaceae</taxon>
        <taxon>Sphingomonas</taxon>
    </lineage>
</organism>
<dbReference type="NCBIfam" id="NF009191">
    <property type="entry name" value="PRK12539.1"/>
    <property type="match status" value="1"/>
</dbReference>
<dbReference type="InterPro" id="IPR013324">
    <property type="entry name" value="RNA_pol_sigma_r3/r4-like"/>
</dbReference>
<evidence type="ECO:0000256" key="2">
    <source>
        <dbReference type="ARBA" id="ARBA00023015"/>
    </source>
</evidence>
<dbReference type="PANTHER" id="PTHR43133">
    <property type="entry name" value="RNA POLYMERASE ECF-TYPE SIGMA FACTO"/>
    <property type="match status" value="1"/>
</dbReference>
<evidence type="ECO:0000256" key="3">
    <source>
        <dbReference type="ARBA" id="ARBA00023082"/>
    </source>
</evidence>
<feature type="domain" description="RNA polymerase sigma factor 70 region 4 type 2" evidence="7">
    <location>
        <begin position="118"/>
        <end position="170"/>
    </location>
</feature>
<feature type="domain" description="RNA polymerase sigma-70 region 2" evidence="6">
    <location>
        <begin position="26"/>
        <end position="92"/>
    </location>
</feature>
<keyword evidence="5" id="KW-0804">Transcription</keyword>
<evidence type="ECO:0000256" key="5">
    <source>
        <dbReference type="ARBA" id="ARBA00023163"/>
    </source>
</evidence>
<dbReference type="AlphaFoldDB" id="A0A2W5AG68"/>
<dbReference type="SUPFAM" id="SSF88659">
    <property type="entry name" value="Sigma3 and sigma4 domains of RNA polymerase sigma factors"/>
    <property type="match status" value="1"/>
</dbReference>
<dbReference type="InterPro" id="IPR007627">
    <property type="entry name" value="RNA_pol_sigma70_r2"/>
</dbReference>
<gene>
    <name evidence="8" type="ORF">DI623_00575</name>
</gene>
<name>A0A2W5AG68_9SPHN</name>
<proteinExistence type="inferred from homology"/>
<dbReference type="InterPro" id="IPR036388">
    <property type="entry name" value="WH-like_DNA-bd_sf"/>
</dbReference>
<dbReference type="Pfam" id="PF08281">
    <property type="entry name" value="Sigma70_r4_2"/>
    <property type="match status" value="1"/>
</dbReference>
<dbReference type="SUPFAM" id="SSF88946">
    <property type="entry name" value="Sigma2 domain of RNA polymerase sigma factors"/>
    <property type="match status" value="1"/>
</dbReference>